<evidence type="ECO:0000256" key="1">
    <source>
        <dbReference type="ARBA" id="ARBA00004141"/>
    </source>
</evidence>
<sequence>MSDPDTFTRGVVHSFFSTMFTIFILISYYLCSTTSPGEFQDTLSPSYYLIYPISDHTEEKRFCNKCNELKPERAHHCSICKKCVLRMDHHCIWIGNCVGVFNHKYFVLFLFYSSISIIYFFLLLIARATQVLSFQSDENSLPVIDLSHVIISGLLLVNQVTPTKKYDKGLINNLSSVFGDFSFTWLLPVPPSILKNNYVKKGDIFFV</sequence>
<comment type="caution">
    <text evidence="9">The sequence shown here is derived from an EMBL/GenBank/DDBJ whole genome shotgun (WGS) entry which is preliminary data.</text>
</comment>
<dbReference type="Pfam" id="PF01529">
    <property type="entry name" value="DHHC"/>
    <property type="match status" value="1"/>
</dbReference>
<reference evidence="9 10" key="1">
    <citation type="journal article" date="2011" name="Genome Res.">
        <title>Phylogeny-wide analysis of social amoeba genomes highlights ancient origins for complex intercellular communication.</title>
        <authorList>
            <person name="Heidel A.J."/>
            <person name="Lawal H.M."/>
            <person name="Felder M."/>
            <person name="Schilde C."/>
            <person name="Helps N.R."/>
            <person name="Tunggal B."/>
            <person name="Rivero F."/>
            <person name="John U."/>
            <person name="Schleicher M."/>
            <person name="Eichinger L."/>
            <person name="Platzer M."/>
            <person name="Noegel A.A."/>
            <person name="Schaap P."/>
            <person name="Gloeckner G."/>
        </authorList>
    </citation>
    <scope>NUCLEOTIDE SEQUENCE [LARGE SCALE GENOMIC DNA]</scope>
    <source>
        <strain evidence="10">ATCC 26659 / Pp 5 / PN500</strain>
    </source>
</reference>
<dbReference type="EC" id="2.3.1.225" evidence="7"/>
<keyword evidence="2 7" id="KW-0808">Transferase</keyword>
<evidence type="ECO:0000313" key="10">
    <source>
        <dbReference type="Proteomes" id="UP000001396"/>
    </source>
</evidence>
<comment type="domain">
    <text evidence="7">The DHHC domain is required for palmitoyltransferase activity.</text>
</comment>
<evidence type="ECO:0000256" key="3">
    <source>
        <dbReference type="ARBA" id="ARBA00022692"/>
    </source>
</evidence>
<dbReference type="InterPro" id="IPR001594">
    <property type="entry name" value="Palmitoyltrfase_DHHC"/>
</dbReference>
<dbReference type="PANTHER" id="PTHR12246">
    <property type="entry name" value="PALMITOYLTRANSFERASE ZDHHC16"/>
    <property type="match status" value="1"/>
</dbReference>
<feature type="transmembrane region" description="Helical" evidence="7">
    <location>
        <begin position="105"/>
        <end position="128"/>
    </location>
</feature>
<comment type="similarity">
    <text evidence="7">Belongs to the DHHC palmitoyltransferase family.</text>
</comment>
<dbReference type="GO" id="GO:0016020">
    <property type="term" value="C:membrane"/>
    <property type="evidence" value="ECO:0007669"/>
    <property type="project" value="UniProtKB-SubCell"/>
</dbReference>
<dbReference type="GO" id="GO:0019706">
    <property type="term" value="F:protein-cysteine S-palmitoyltransferase activity"/>
    <property type="evidence" value="ECO:0007669"/>
    <property type="project" value="UniProtKB-EC"/>
</dbReference>
<keyword evidence="10" id="KW-1185">Reference proteome</keyword>
<dbReference type="EMBL" id="ADBJ01000037">
    <property type="protein sequence ID" value="EFA78795.1"/>
    <property type="molecule type" value="Genomic_DNA"/>
</dbReference>
<keyword evidence="4 7" id="KW-1133">Transmembrane helix</keyword>
<keyword evidence="3 7" id="KW-0812">Transmembrane</keyword>
<comment type="catalytic activity">
    <reaction evidence="7">
        <text>L-cysteinyl-[protein] + hexadecanoyl-CoA = S-hexadecanoyl-L-cysteinyl-[protein] + CoA</text>
        <dbReference type="Rhea" id="RHEA:36683"/>
        <dbReference type="Rhea" id="RHEA-COMP:10131"/>
        <dbReference type="Rhea" id="RHEA-COMP:11032"/>
        <dbReference type="ChEBI" id="CHEBI:29950"/>
        <dbReference type="ChEBI" id="CHEBI:57287"/>
        <dbReference type="ChEBI" id="CHEBI:57379"/>
        <dbReference type="ChEBI" id="CHEBI:74151"/>
        <dbReference type="EC" id="2.3.1.225"/>
    </reaction>
</comment>
<keyword evidence="6 7" id="KW-0012">Acyltransferase</keyword>
<evidence type="ECO:0000256" key="2">
    <source>
        <dbReference type="ARBA" id="ARBA00022679"/>
    </source>
</evidence>
<protein>
    <recommendedName>
        <fullName evidence="7">Palmitoyltransferase</fullName>
        <ecNumber evidence="7">2.3.1.225</ecNumber>
    </recommendedName>
</protein>
<proteinExistence type="inferred from homology"/>
<dbReference type="OMA" id="MILAIQV"/>
<dbReference type="GeneID" id="31363738"/>
<dbReference type="FunCoup" id="D3BJ21">
    <property type="interactions" value="8"/>
</dbReference>
<dbReference type="AlphaFoldDB" id="D3BJ21"/>
<evidence type="ECO:0000256" key="7">
    <source>
        <dbReference type="RuleBase" id="RU079119"/>
    </source>
</evidence>
<gene>
    <name evidence="9" type="ORF">PPL_08258</name>
</gene>
<feature type="transmembrane region" description="Helical" evidence="7">
    <location>
        <begin position="12"/>
        <end position="31"/>
    </location>
</feature>
<keyword evidence="5 7" id="KW-0472">Membrane</keyword>
<dbReference type="RefSeq" id="XP_020430919.1">
    <property type="nucleotide sequence ID" value="XM_020579080.1"/>
</dbReference>
<dbReference type="PROSITE" id="PS50216">
    <property type="entry name" value="DHHC"/>
    <property type="match status" value="1"/>
</dbReference>
<dbReference type="Proteomes" id="UP000001396">
    <property type="component" value="Unassembled WGS sequence"/>
</dbReference>
<organism evidence="9 10">
    <name type="scientific">Heterostelium pallidum (strain ATCC 26659 / Pp 5 / PN500)</name>
    <name type="common">Cellular slime mold</name>
    <name type="synonym">Polysphondylium pallidum</name>
    <dbReference type="NCBI Taxonomy" id="670386"/>
    <lineage>
        <taxon>Eukaryota</taxon>
        <taxon>Amoebozoa</taxon>
        <taxon>Evosea</taxon>
        <taxon>Eumycetozoa</taxon>
        <taxon>Dictyostelia</taxon>
        <taxon>Acytosteliales</taxon>
        <taxon>Acytosteliaceae</taxon>
        <taxon>Heterostelium</taxon>
    </lineage>
</organism>
<evidence type="ECO:0000256" key="6">
    <source>
        <dbReference type="ARBA" id="ARBA00023315"/>
    </source>
</evidence>
<name>D3BJ21_HETP5</name>
<dbReference type="InterPro" id="IPR039859">
    <property type="entry name" value="PFA4/ZDH16/20/ERF2-like"/>
</dbReference>
<feature type="transmembrane region" description="Helical" evidence="7">
    <location>
        <begin position="140"/>
        <end position="157"/>
    </location>
</feature>
<accession>D3BJ21</accession>
<dbReference type="InParanoid" id="D3BJ21"/>
<evidence type="ECO:0000313" key="9">
    <source>
        <dbReference type="EMBL" id="EFA78795.1"/>
    </source>
</evidence>
<feature type="domain" description="Palmitoyltransferase DHHC" evidence="8">
    <location>
        <begin position="57"/>
        <end position="147"/>
    </location>
</feature>
<evidence type="ECO:0000256" key="5">
    <source>
        <dbReference type="ARBA" id="ARBA00023136"/>
    </source>
</evidence>
<dbReference type="STRING" id="670386.D3BJ21"/>
<comment type="subcellular location">
    <subcellularLocation>
        <location evidence="1">Membrane</location>
        <topology evidence="1">Multi-pass membrane protein</topology>
    </subcellularLocation>
</comment>
<evidence type="ECO:0000259" key="8">
    <source>
        <dbReference type="Pfam" id="PF01529"/>
    </source>
</evidence>
<evidence type="ECO:0000256" key="4">
    <source>
        <dbReference type="ARBA" id="ARBA00022989"/>
    </source>
</evidence>